<accession>A0A1I0ZIK0</accession>
<organism evidence="2 3">
    <name type="scientific">Clostridium frigidicarnis</name>
    <dbReference type="NCBI Taxonomy" id="84698"/>
    <lineage>
        <taxon>Bacteria</taxon>
        <taxon>Bacillati</taxon>
        <taxon>Bacillota</taxon>
        <taxon>Clostridia</taxon>
        <taxon>Eubacteriales</taxon>
        <taxon>Clostridiaceae</taxon>
        <taxon>Clostridium</taxon>
    </lineage>
</organism>
<dbReference type="RefSeq" id="WP_090042002.1">
    <property type="nucleotide sequence ID" value="NZ_FOKI01000021.1"/>
</dbReference>
<name>A0A1I0ZIK0_9CLOT</name>
<protein>
    <submittedName>
        <fullName evidence="2">Uncharacterized protein</fullName>
    </submittedName>
</protein>
<keyword evidence="1" id="KW-0812">Transmembrane</keyword>
<dbReference type="EMBL" id="FOKI01000021">
    <property type="protein sequence ID" value="SFB25247.1"/>
    <property type="molecule type" value="Genomic_DNA"/>
</dbReference>
<reference evidence="2 3" key="1">
    <citation type="submission" date="2016-10" db="EMBL/GenBank/DDBJ databases">
        <authorList>
            <person name="de Groot N.N."/>
        </authorList>
    </citation>
    <scope>NUCLEOTIDE SEQUENCE [LARGE SCALE GENOMIC DNA]</scope>
    <source>
        <strain evidence="2 3">DSM 12271</strain>
    </source>
</reference>
<proteinExistence type="predicted"/>
<dbReference type="AlphaFoldDB" id="A0A1I0ZIK0"/>
<feature type="transmembrane region" description="Helical" evidence="1">
    <location>
        <begin position="6"/>
        <end position="28"/>
    </location>
</feature>
<dbReference type="Proteomes" id="UP000198619">
    <property type="component" value="Unassembled WGS sequence"/>
</dbReference>
<evidence type="ECO:0000256" key="1">
    <source>
        <dbReference type="SAM" id="Phobius"/>
    </source>
</evidence>
<keyword evidence="1" id="KW-1133">Transmembrane helix</keyword>
<sequence length="121" mass="14273">MNIGEFIIRTAILLIIFVVPGFSLYFVYKKTEKAMDFTQSEILKGIVTDKRIEIKRVHNTNVYELLYFIEVEDDAGHVFDINISSKEYFKIVNGSNIKLEFYKKKLINIKFENRGKGYEIY</sequence>
<evidence type="ECO:0000313" key="3">
    <source>
        <dbReference type="Proteomes" id="UP000198619"/>
    </source>
</evidence>
<gene>
    <name evidence="2" type="ORF">SAMN04488528_102147</name>
</gene>
<evidence type="ECO:0000313" key="2">
    <source>
        <dbReference type="EMBL" id="SFB25247.1"/>
    </source>
</evidence>
<keyword evidence="3" id="KW-1185">Reference proteome</keyword>
<dbReference type="STRING" id="84698.SAMN04488528_102147"/>
<keyword evidence="1" id="KW-0472">Membrane</keyword>